<evidence type="ECO:0000313" key="1">
    <source>
        <dbReference type="EMBL" id="GLZ78255.1"/>
    </source>
</evidence>
<sequence>MSHEVHFDSRTSARAVQEVLCARHGIDPALFYVGDLADYTGPRLIAYTTPAPAGDPYFACLLGGGPEFAAAIGGITELQLATQVCEELGTRAIVDDGGEAYSVWTLVTADGLHGRVVVDVDRLADGDFAILHAYQPISSEPGIPVVEPPAWQSGWYPNGDIPT</sequence>
<accession>A0A9W6SLS6</accession>
<keyword evidence="2" id="KW-1185">Reference proteome</keyword>
<dbReference type="Proteomes" id="UP001165079">
    <property type="component" value="Unassembled WGS sequence"/>
</dbReference>
<dbReference type="RefSeq" id="WP_285663418.1">
    <property type="nucleotide sequence ID" value="NZ_BSTX01000002.1"/>
</dbReference>
<protein>
    <recommendedName>
        <fullName evidence="3">DUF4262 domain-containing protein</fullName>
    </recommendedName>
</protein>
<dbReference type="EMBL" id="BSTX01000002">
    <property type="protein sequence ID" value="GLZ78255.1"/>
    <property type="molecule type" value="Genomic_DNA"/>
</dbReference>
<dbReference type="AlphaFoldDB" id="A0A9W6SLS6"/>
<comment type="caution">
    <text evidence="1">The sequence shown here is derived from an EMBL/GenBank/DDBJ whole genome shotgun (WGS) entry which is preliminary data.</text>
</comment>
<gene>
    <name evidence="1" type="ORF">Afil01_30620</name>
</gene>
<name>A0A9W6SLS6_9ACTN</name>
<organism evidence="1 2">
    <name type="scientific">Actinorhabdospora filicis</name>
    <dbReference type="NCBI Taxonomy" id="1785913"/>
    <lineage>
        <taxon>Bacteria</taxon>
        <taxon>Bacillati</taxon>
        <taxon>Actinomycetota</taxon>
        <taxon>Actinomycetes</taxon>
        <taxon>Micromonosporales</taxon>
        <taxon>Micromonosporaceae</taxon>
        <taxon>Actinorhabdospora</taxon>
    </lineage>
</organism>
<reference evidence="1" key="1">
    <citation type="submission" date="2023-03" db="EMBL/GenBank/DDBJ databases">
        <title>Actinorhabdospora filicis NBRC 111898.</title>
        <authorList>
            <person name="Ichikawa N."/>
            <person name="Sato H."/>
            <person name="Tonouchi N."/>
        </authorList>
    </citation>
    <scope>NUCLEOTIDE SEQUENCE</scope>
    <source>
        <strain evidence="1">NBRC 111898</strain>
    </source>
</reference>
<evidence type="ECO:0008006" key="3">
    <source>
        <dbReference type="Google" id="ProtNLM"/>
    </source>
</evidence>
<proteinExistence type="predicted"/>
<evidence type="ECO:0000313" key="2">
    <source>
        <dbReference type="Proteomes" id="UP001165079"/>
    </source>
</evidence>